<dbReference type="RefSeq" id="WP_099070880.1">
    <property type="nucleotide sequence ID" value="NZ_LAHD01000083.1"/>
</dbReference>
<sequence>MKSHKFRDIAFRLHRYIGLIVGVFIAFIGLTGSFLVFKPEIEQLLISQQIGRIVPQEQIISLDSVLETAKSVISQNNQANINSTNPTSYYIKLPATASSPYEVEFFDHNKAIRLFVHPYTGKIITWNDADSSFERVILYLHYSLMLGINGQIAIGIVALLLLILSITGLILWPGWRKLITGFKIKWDGHPKRVNFDIHKVVGIVATIFLCFSALTGFCWNLSHWTYPLIYAVTFTPQPPEVAAKPISDSTPLQLSQLLQNSNQVFPHATTLSVTIPSKPEDAVYISKRQNHETVIYGQSGVYLDGYSGEILRVVDSTKLPLGDKAIAILAPLHYGTFWGLTSRIIYFLVGLTPTILLITGFIMWRYRPKPKYTK</sequence>
<dbReference type="GeneID" id="57096857"/>
<feature type="transmembrane region" description="Helical" evidence="1">
    <location>
        <begin position="200"/>
        <end position="222"/>
    </location>
</feature>
<feature type="transmembrane region" description="Helical" evidence="1">
    <location>
        <begin position="152"/>
        <end position="175"/>
    </location>
</feature>
<feature type="transmembrane region" description="Helical" evidence="1">
    <location>
        <begin position="344"/>
        <end position="364"/>
    </location>
</feature>
<comment type="caution">
    <text evidence="2">The sequence shown here is derived from an EMBL/GenBank/DDBJ whole genome shotgun (WGS) entry which is preliminary data.</text>
</comment>
<dbReference type="AlphaFoldDB" id="A0A9Q5Z8U9"/>
<evidence type="ECO:0000313" key="3">
    <source>
        <dbReference type="Proteomes" id="UP000222310"/>
    </source>
</evidence>
<dbReference type="Proteomes" id="UP000222310">
    <property type="component" value="Unassembled WGS sequence"/>
</dbReference>
<dbReference type="PANTHER" id="PTHR34219:SF3">
    <property type="entry name" value="BLL7967 PROTEIN"/>
    <property type="match status" value="1"/>
</dbReference>
<gene>
    <name evidence="2" type="ORF">VF08_24560</name>
</gene>
<protein>
    <submittedName>
        <fullName evidence="2">Peptidase</fullName>
    </submittedName>
</protein>
<dbReference type="PANTHER" id="PTHR34219">
    <property type="entry name" value="IRON-REGULATED INNER MEMBRANE PROTEIN-RELATED"/>
    <property type="match status" value="1"/>
</dbReference>
<dbReference type="Pfam" id="PF03929">
    <property type="entry name" value="PepSY_TM"/>
    <property type="match status" value="1"/>
</dbReference>
<dbReference type="EMBL" id="LAHD01000083">
    <property type="protein sequence ID" value="PHK00207.1"/>
    <property type="molecule type" value="Genomic_DNA"/>
</dbReference>
<organism evidence="2 3">
    <name type="scientific">Nostoc linckia z8</name>
    <dbReference type="NCBI Taxonomy" id="1628746"/>
    <lineage>
        <taxon>Bacteria</taxon>
        <taxon>Bacillati</taxon>
        <taxon>Cyanobacteriota</taxon>
        <taxon>Cyanophyceae</taxon>
        <taxon>Nostocales</taxon>
        <taxon>Nostocaceae</taxon>
        <taxon>Nostoc</taxon>
    </lineage>
</organism>
<dbReference type="InterPro" id="IPR005625">
    <property type="entry name" value="PepSY-ass_TM"/>
</dbReference>
<keyword evidence="1" id="KW-1133">Transmembrane helix</keyword>
<feature type="transmembrane region" description="Helical" evidence="1">
    <location>
        <begin position="16"/>
        <end position="37"/>
    </location>
</feature>
<proteinExistence type="predicted"/>
<keyword evidence="1" id="KW-0472">Membrane</keyword>
<evidence type="ECO:0000256" key="1">
    <source>
        <dbReference type="SAM" id="Phobius"/>
    </source>
</evidence>
<accession>A0A9Q5Z8U9</accession>
<name>A0A9Q5Z8U9_NOSLI</name>
<keyword evidence="1" id="KW-0812">Transmembrane</keyword>
<reference evidence="2 3" key="1">
    <citation type="submission" date="2015-02" db="EMBL/GenBank/DDBJ databases">
        <title>Nostoc linckia genome annotation.</title>
        <authorList>
            <person name="Zhou Z."/>
        </authorList>
    </citation>
    <scope>NUCLEOTIDE SEQUENCE [LARGE SCALE GENOMIC DNA]</scope>
    <source>
        <strain evidence="3">z8</strain>
    </source>
</reference>
<evidence type="ECO:0000313" key="2">
    <source>
        <dbReference type="EMBL" id="PHK00207.1"/>
    </source>
</evidence>